<dbReference type="InterPro" id="IPR003423">
    <property type="entry name" value="OMP_efflux"/>
</dbReference>
<keyword evidence="10" id="KW-1185">Reference proteome</keyword>
<evidence type="ECO:0000313" key="9">
    <source>
        <dbReference type="EMBL" id="GAN33484.1"/>
    </source>
</evidence>
<name>A0ABQ0JXI5_9BACT</name>
<proteinExistence type="inferred from homology"/>
<gene>
    <name evidence="9" type="ORF">BROSI_A2009</name>
</gene>
<dbReference type="PANTHER" id="PTHR30026:SF23">
    <property type="entry name" value="TO APRF-PUTATIVE OUTER MEMBRANE EFFLUX PROTEIN OR SECRETED ALKALINE PHOSPHATASE-RELATED"/>
    <property type="match status" value="1"/>
</dbReference>
<dbReference type="Gene3D" id="1.20.1600.10">
    <property type="entry name" value="Outer membrane efflux proteins (OEP)"/>
    <property type="match status" value="1"/>
</dbReference>
<evidence type="ECO:0000256" key="3">
    <source>
        <dbReference type="ARBA" id="ARBA00022448"/>
    </source>
</evidence>
<comment type="caution">
    <text evidence="9">The sequence shown here is derived from an EMBL/GenBank/DDBJ whole genome shotgun (WGS) entry which is preliminary data.</text>
</comment>
<evidence type="ECO:0000256" key="2">
    <source>
        <dbReference type="ARBA" id="ARBA00007613"/>
    </source>
</evidence>
<organism evidence="9 10">
    <name type="scientific">Candidatus Brocadia sinica JPN1</name>
    <dbReference type="NCBI Taxonomy" id="1197129"/>
    <lineage>
        <taxon>Bacteria</taxon>
        <taxon>Pseudomonadati</taxon>
        <taxon>Planctomycetota</taxon>
        <taxon>Candidatus Brocadiia</taxon>
        <taxon>Candidatus Brocadiales</taxon>
        <taxon>Candidatus Brocadiaceae</taxon>
        <taxon>Candidatus Brocadia</taxon>
    </lineage>
</organism>
<dbReference type="SUPFAM" id="SSF56954">
    <property type="entry name" value="Outer membrane efflux proteins (OEP)"/>
    <property type="match status" value="1"/>
</dbReference>
<keyword evidence="4" id="KW-1134">Transmembrane beta strand</keyword>
<keyword evidence="5" id="KW-0812">Transmembrane</keyword>
<dbReference type="EMBL" id="BAFN01000001">
    <property type="protein sequence ID" value="GAN33484.1"/>
    <property type="molecule type" value="Genomic_DNA"/>
</dbReference>
<reference evidence="10" key="1">
    <citation type="journal article" date="2015" name="Genome Announc.">
        <title>Draft Genome Sequence of an Anaerobic Ammonium-Oxidizing Bacterium, "Candidatus Brocadia sinica".</title>
        <authorList>
            <person name="Oshiki M."/>
            <person name="Shinyako-Hata K."/>
            <person name="Satoh H."/>
            <person name="Okabe S."/>
        </authorList>
    </citation>
    <scope>NUCLEOTIDE SEQUENCE [LARGE SCALE GENOMIC DNA]</scope>
    <source>
        <strain evidence="10">JPN1</strain>
    </source>
</reference>
<comment type="similarity">
    <text evidence="2">Belongs to the outer membrane factor (OMF) (TC 1.B.17) family.</text>
</comment>
<accession>A0ABQ0JXI5</accession>
<dbReference type="InterPro" id="IPR051906">
    <property type="entry name" value="TolC-like"/>
</dbReference>
<dbReference type="Proteomes" id="UP000032309">
    <property type="component" value="Unassembled WGS sequence"/>
</dbReference>
<evidence type="ECO:0000256" key="4">
    <source>
        <dbReference type="ARBA" id="ARBA00022452"/>
    </source>
</evidence>
<evidence type="ECO:0000313" key="10">
    <source>
        <dbReference type="Proteomes" id="UP000032309"/>
    </source>
</evidence>
<feature type="coiled-coil region" evidence="8">
    <location>
        <begin position="228"/>
        <end position="255"/>
    </location>
</feature>
<comment type="subcellular location">
    <subcellularLocation>
        <location evidence="1">Cell outer membrane</location>
    </subcellularLocation>
</comment>
<evidence type="ECO:0000256" key="1">
    <source>
        <dbReference type="ARBA" id="ARBA00004442"/>
    </source>
</evidence>
<evidence type="ECO:0000256" key="5">
    <source>
        <dbReference type="ARBA" id="ARBA00022692"/>
    </source>
</evidence>
<keyword evidence="7" id="KW-0998">Cell outer membrane</keyword>
<sequence>MITKYKRFFLTFSVALSSFLYYQNISLGSENTSKVQIPPAAPQADIEMDSNLKFISLSLQDSIIYALRNNFDIELSKLNSKLSDQDITIEKARFDPTLKLEGNIENDELPINSRLVGGLETTTISPFVDQGKTADAVIQSLIPTGATVSVEYNIFREFVDPNPFRLLNPSYTNYIEAKITQPLLKGGGWFYNRSPIYIARNNKKISLSQFKSKALEVSDSVQEAYWNYVRAMENLKVAKKSLERAEDLLRKNKIQVEVGTLAPVEIIDAESGVASRVETVISAENAIKDREDDLKRIMNLADNEIISDATIIPTDKPFFEPIKVEVKDTIKVAMERRPELTGLQLETENAGMQTKRRKNELYPGLDFTGGVRYTGLGDEVSGANDSTFSEAFQGEFFTLTLEIPLGNRSARSAYNKSKLNERQARINVRKKELDIVVEVREFVRQVMTNIERVNATRKARELAEKRLENEEKKFNVGRTTSLEVLRAQENLALAEFEASRAIIDYEISLGNLEKAKGTILDVYDIKLEEESET</sequence>
<keyword evidence="6" id="KW-0472">Membrane</keyword>
<protein>
    <submittedName>
        <fullName evidence="9">Outer membrane efflux protein</fullName>
    </submittedName>
</protein>
<evidence type="ECO:0000256" key="7">
    <source>
        <dbReference type="ARBA" id="ARBA00023237"/>
    </source>
</evidence>
<dbReference type="Pfam" id="PF02321">
    <property type="entry name" value="OEP"/>
    <property type="match status" value="2"/>
</dbReference>
<keyword evidence="3" id="KW-0813">Transport</keyword>
<evidence type="ECO:0000256" key="8">
    <source>
        <dbReference type="SAM" id="Coils"/>
    </source>
</evidence>
<keyword evidence="8" id="KW-0175">Coiled coil</keyword>
<dbReference type="PANTHER" id="PTHR30026">
    <property type="entry name" value="OUTER MEMBRANE PROTEIN TOLC"/>
    <property type="match status" value="1"/>
</dbReference>
<evidence type="ECO:0000256" key="6">
    <source>
        <dbReference type="ARBA" id="ARBA00023136"/>
    </source>
</evidence>